<dbReference type="Pfam" id="PF01613">
    <property type="entry name" value="Flavin_Reduct"/>
    <property type="match status" value="1"/>
</dbReference>
<evidence type="ECO:0000313" key="2">
    <source>
        <dbReference type="EMBL" id="RPE67040.1"/>
    </source>
</evidence>
<dbReference type="SUPFAM" id="SSF50475">
    <property type="entry name" value="FMN-binding split barrel"/>
    <property type="match status" value="1"/>
</dbReference>
<dbReference type="GO" id="GO:0010181">
    <property type="term" value="F:FMN binding"/>
    <property type="evidence" value="ECO:0007669"/>
    <property type="project" value="InterPro"/>
</dbReference>
<proteinExistence type="predicted"/>
<accession>A0A3N4UZM4</accession>
<name>A0A3N4UZM4_9RHOB</name>
<gene>
    <name evidence="2" type="ORF">EDD53_1444</name>
</gene>
<dbReference type="InterPro" id="IPR012349">
    <property type="entry name" value="Split_barrel_FMN-bd"/>
</dbReference>
<organism evidence="2 3">
    <name type="scientific">Pacificibacter maritimus</name>
    <dbReference type="NCBI Taxonomy" id="762213"/>
    <lineage>
        <taxon>Bacteria</taxon>
        <taxon>Pseudomonadati</taxon>
        <taxon>Pseudomonadota</taxon>
        <taxon>Alphaproteobacteria</taxon>
        <taxon>Rhodobacterales</taxon>
        <taxon>Roseobacteraceae</taxon>
        <taxon>Pacificibacter</taxon>
    </lineage>
</organism>
<dbReference type="InterPro" id="IPR002563">
    <property type="entry name" value="Flavin_Rdtase-like_dom"/>
</dbReference>
<dbReference type="RefSeq" id="WP_123792513.1">
    <property type="nucleotide sequence ID" value="NZ_RKQK01000002.1"/>
</dbReference>
<evidence type="ECO:0000259" key="1">
    <source>
        <dbReference type="SMART" id="SM00903"/>
    </source>
</evidence>
<reference evidence="2 3" key="1">
    <citation type="submission" date="2018-11" db="EMBL/GenBank/DDBJ databases">
        <title>Genomic Encyclopedia of Type Strains, Phase IV (KMG-IV): sequencing the most valuable type-strain genomes for metagenomic binning, comparative biology and taxonomic classification.</title>
        <authorList>
            <person name="Goeker M."/>
        </authorList>
    </citation>
    <scope>NUCLEOTIDE SEQUENCE [LARGE SCALE GENOMIC DNA]</scope>
    <source>
        <strain evidence="2 3">DSM 104731</strain>
    </source>
</reference>
<dbReference type="Proteomes" id="UP000269689">
    <property type="component" value="Unassembled WGS sequence"/>
</dbReference>
<dbReference type="PANTHER" id="PTHR43812">
    <property type="entry name" value="BLR2425 PROTEIN"/>
    <property type="match status" value="1"/>
</dbReference>
<dbReference type="GO" id="GO:0016646">
    <property type="term" value="F:oxidoreductase activity, acting on the CH-NH group of donors, NAD or NADP as acceptor"/>
    <property type="evidence" value="ECO:0007669"/>
    <property type="project" value="UniProtKB-ARBA"/>
</dbReference>
<dbReference type="PANTHER" id="PTHR43812:SF2">
    <property type="entry name" value="FLAVIN REDUCTASE LIKE DOMAIN-CONTAINING PROTEIN"/>
    <property type="match status" value="1"/>
</dbReference>
<comment type="caution">
    <text evidence="2">The sequence shown here is derived from an EMBL/GenBank/DDBJ whole genome shotgun (WGS) entry which is preliminary data.</text>
</comment>
<evidence type="ECO:0000313" key="3">
    <source>
        <dbReference type="Proteomes" id="UP000269689"/>
    </source>
</evidence>
<dbReference type="EMBL" id="RKQK01000002">
    <property type="protein sequence ID" value="RPE67040.1"/>
    <property type="molecule type" value="Genomic_DNA"/>
</dbReference>
<dbReference type="OrthoDB" id="9783347at2"/>
<dbReference type="AlphaFoldDB" id="A0A3N4UZM4"/>
<sequence>MFYHPKEGHGLPHNPFNAIVAPRPIAWVSSRSEDGIDNLAPYSFFNAIAYEPPQIMFSSSSRKDSLNNIETTGVFAVNLVGRPMVDVMNISSGPVAADIDEFDLAGVRKADCATIACPRVLDAPATLECKLSQVVRLAGSDNHMVIGEVIGVHMRDDCIKDGRFDVTAAQLVSRLGYRDYAQVTDVFELSRPKNR</sequence>
<dbReference type="Gene3D" id="2.30.110.10">
    <property type="entry name" value="Electron Transport, Fmn-binding Protein, Chain A"/>
    <property type="match status" value="1"/>
</dbReference>
<dbReference type="SMART" id="SM00903">
    <property type="entry name" value="Flavin_Reduct"/>
    <property type="match status" value="1"/>
</dbReference>
<feature type="domain" description="Flavin reductase like" evidence="1">
    <location>
        <begin position="18"/>
        <end position="166"/>
    </location>
</feature>
<keyword evidence="3" id="KW-1185">Reference proteome</keyword>
<protein>
    <submittedName>
        <fullName evidence="2">Flavin reductase (DIM6/NTAB) family NADH-FMN oxidoreductase RutF</fullName>
    </submittedName>
</protein>